<dbReference type="EC" id="2.1.1.-" evidence="4"/>
<dbReference type="GO" id="GO:0008168">
    <property type="term" value="F:methyltransferase activity"/>
    <property type="evidence" value="ECO:0007669"/>
    <property type="project" value="UniProtKB-KW"/>
</dbReference>
<reference evidence="5" key="1">
    <citation type="journal article" date="2019" name="Int. J. Syst. Evol. Microbiol.">
        <title>The Global Catalogue of Microorganisms (GCM) 10K type strain sequencing project: providing services to taxonomists for standard genome sequencing and annotation.</title>
        <authorList>
            <consortium name="The Broad Institute Genomics Platform"/>
            <consortium name="The Broad Institute Genome Sequencing Center for Infectious Disease"/>
            <person name="Wu L."/>
            <person name="Ma J."/>
        </authorList>
    </citation>
    <scope>NUCLEOTIDE SEQUENCE [LARGE SCALE GENOMIC DNA]</scope>
    <source>
        <strain evidence="5">CGMCC 1.12376</strain>
    </source>
</reference>
<comment type="caution">
    <text evidence="4">The sequence shown here is derived from an EMBL/GenBank/DDBJ whole genome shotgun (WGS) entry which is preliminary data.</text>
</comment>
<dbReference type="EMBL" id="JBHUDE010000009">
    <property type="protein sequence ID" value="MFD1606616.1"/>
    <property type="molecule type" value="Genomic_DNA"/>
</dbReference>
<proteinExistence type="predicted"/>
<evidence type="ECO:0000313" key="5">
    <source>
        <dbReference type="Proteomes" id="UP001597221"/>
    </source>
</evidence>
<dbReference type="SUPFAM" id="SSF53335">
    <property type="entry name" value="S-adenosyl-L-methionine-dependent methyltransferases"/>
    <property type="match status" value="1"/>
</dbReference>
<keyword evidence="5" id="KW-1185">Reference proteome</keyword>
<accession>A0ABW4HMM3</accession>
<sequence length="208" mass="24339">MLDKQGFNLWSDNYDQTVKVSEDNHEYPFAGYKQILNHIYNEVMQKSSSNVLDIGFGTAVLTSQLYERGHYIDGLDFSDEMITIAKEKMPNARLLEWDITQGLPSQISENRYDSIVSTYTLHHLNDKEKIEFINRLLPLLKEEGKIYIGDVVFQNREDLNRCRQENLHHWDDDEFYFVFNEFESDLGNSCHVLFQPFSHCGGVITISR</sequence>
<evidence type="ECO:0000313" key="4">
    <source>
        <dbReference type="EMBL" id="MFD1606616.1"/>
    </source>
</evidence>
<evidence type="ECO:0000256" key="1">
    <source>
        <dbReference type="ARBA" id="ARBA00022603"/>
    </source>
</evidence>
<dbReference type="PANTHER" id="PTHR43861">
    <property type="entry name" value="TRANS-ACONITATE 2-METHYLTRANSFERASE-RELATED"/>
    <property type="match status" value="1"/>
</dbReference>
<keyword evidence="1 4" id="KW-0489">Methyltransferase</keyword>
<evidence type="ECO:0000259" key="3">
    <source>
        <dbReference type="Pfam" id="PF13649"/>
    </source>
</evidence>
<dbReference type="InterPro" id="IPR029063">
    <property type="entry name" value="SAM-dependent_MTases_sf"/>
</dbReference>
<dbReference type="Proteomes" id="UP001597221">
    <property type="component" value="Unassembled WGS sequence"/>
</dbReference>
<keyword evidence="2 4" id="KW-0808">Transferase</keyword>
<dbReference type="PANTHER" id="PTHR43861:SF1">
    <property type="entry name" value="TRANS-ACONITATE 2-METHYLTRANSFERASE"/>
    <property type="match status" value="1"/>
</dbReference>
<dbReference type="InterPro" id="IPR041698">
    <property type="entry name" value="Methyltransf_25"/>
</dbReference>
<name>A0ABW4HMM3_9BACI</name>
<protein>
    <submittedName>
        <fullName evidence="4">Class I SAM-dependent methyltransferase</fullName>
        <ecNumber evidence="4">2.1.1.-</ecNumber>
    </submittedName>
</protein>
<feature type="domain" description="Methyltransferase" evidence="3">
    <location>
        <begin position="51"/>
        <end position="144"/>
    </location>
</feature>
<dbReference type="RefSeq" id="WP_251512867.1">
    <property type="nucleotide sequence ID" value="NZ_JAMBON010000008.1"/>
</dbReference>
<dbReference type="Gene3D" id="3.40.50.150">
    <property type="entry name" value="Vaccinia Virus protein VP39"/>
    <property type="match status" value="1"/>
</dbReference>
<gene>
    <name evidence="4" type="ORF">ACFSBH_02925</name>
</gene>
<dbReference type="CDD" id="cd02440">
    <property type="entry name" value="AdoMet_MTases"/>
    <property type="match status" value="1"/>
</dbReference>
<evidence type="ECO:0000256" key="2">
    <source>
        <dbReference type="ARBA" id="ARBA00022679"/>
    </source>
</evidence>
<dbReference type="GO" id="GO:0032259">
    <property type="term" value="P:methylation"/>
    <property type="evidence" value="ECO:0007669"/>
    <property type="project" value="UniProtKB-KW"/>
</dbReference>
<dbReference type="Pfam" id="PF13649">
    <property type="entry name" value="Methyltransf_25"/>
    <property type="match status" value="1"/>
</dbReference>
<organism evidence="4 5">
    <name type="scientific">Oceanobacillus luteolus</name>
    <dbReference type="NCBI Taxonomy" id="1274358"/>
    <lineage>
        <taxon>Bacteria</taxon>
        <taxon>Bacillati</taxon>
        <taxon>Bacillota</taxon>
        <taxon>Bacilli</taxon>
        <taxon>Bacillales</taxon>
        <taxon>Bacillaceae</taxon>
        <taxon>Oceanobacillus</taxon>
    </lineage>
</organism>